<dbReference type="InterPro" id="IPR011629">
    <property type="entry name" value="CobW-like_C"/>
</dbReference>
<protein>
    <recommendedName>
        <fullName evidence="12">CobW C-terminal domain-containing protein</fullName>
    </recommendedName>
</protein>
<gene>
    <name evidence="10" type="ORF">CROQUDRAFT_719441</name>
</gene>
<dbReference type="SUPFAM" id="SSF90002">
    <property type="entry name" value="Hypothetical protein YjiA, C-terminal domain"/>
    <property type="match status" value="1"/>
</dbReference>
<dbReference type="EMBL" id="MU167209">
    <property type="protein sequence ID" value="KAG0152197.1"/>
    <property type="molecule type" value="Genomic_DNA"/>
</dbReference>
<dbReference type="Gene3D" id="3.30.1220.10">
    <property type="entry name" value="CobW-like, C-terminal domain"/>
    <property type="match status" value="1"/>
</dbReference>
<feature type="domain" description="CobW/HypB/UreG nucleotide-binding" evidence="8">
    <location>
        <begin position="7"/>
        <end position="194"/>
    </location>
</feature>
<evidence type="ECO:0000256" key="6">
    <source>
        <dbReference type="ARBA" id="ARBA00034320"/>
    </source>
</evidence>
<keyword evidence="1" id="KW-0547">Nucleotide-binding</keyword>
<evidence type="ECO:0000256" key="2">
    <source>
        <dbReference type="ARBA" id="ARBA00022801"/>
    </source>
</evidence>
<dbReference type="AlphaFoldDB" id="A0A9P6TH74"/>
<evidence type="ECO:0000256" key="7">
    <source>
        <dbReference type="ARBA" id="ARBA00049117"/>
    </source>
</evidence>
<comment type="catalytic activity">
    <reaction evidence="7">
        <text>GTP + H2O = GDP + phosphate + H(+)</text>
        <dbReference type="Rhea" id="RHEA:19669"/>
        <dbReference type="ChEBI" id="CHEBI:15377"/>
        <dbReference type="ChEBI" id="CHEBI:15378"/>
        <dbReference type="ChEBI" id="CHEBI:37565"/>
        <dbReference type="ChEBI" id="CHEBI:43474"/>
        <dbReference type="ChEBI" id="CHEBI:58189"/>
    </reaction>
    <physiologicalReaction direction="left-to-right" evidence="7">
        <dbReference type="Rhea" id="RHEA:19670"/>
    </physiologicalReaction>
</comment>
<dbReference type="Pfam" id="PF02492">
    <property type="entry name" value="cobW"/>
    <property type="match status" value="1"/>
</dbReference>
<evidence type="ECO:0000313" key="11">
    <source>
        <dbReference type="Proteomes" id="UP000886653"/>
    </source>
</evidence>
<keyword evidence="5" id="KW-0143">Chaperone</keyword>
<dbReference type="InterPro" id="IPR003495">
    <property type="entry name" value="CobW/HypB/UreG_nucleotide-bd"/>
</dbReference>
<organism evidence="10 11">
    <name type="scientific">Cronartium quercuum f. sp. fusiforme G11</name>
    <dbReference type="NCBI Taxonomy" id="708437"/>
    <lineage>
        <taxon>Eukaryota</taxon>
        <taxon>Fungi</taxon>
        <taxon>Dikarya</taxon>
        <taxon>Basidiomycota</taxon>
        <taxon>Pucciniomycotina</taxon>
        <taxon>Pucciniomycetes</taxon>
        <taxon>Pucciniales</taxon>
        <taxon>Coleosporiaceae</taxon>
        <taxon>Cronartium</taxon>
    </lineage>
</organism>
<dbReference type="OrthoDB" id="258627at2759"/>
<evidence type="ECO:0000256" key="3">
    <source>
        <dbReference type="ARBA" id="ARBA00022833"/>
    </source>
</evidence>
<dbReference type="GO" id="GO:0005525">
    <property type="term" value="F:GTP binding"/>
    <property type="evidence" value="ECO:0007669"/>
    <property type="project" value="UniProtKB-KW"/>
</dbReference>
<dbReference type="Proteomes" id="UP000886653">
    <property type="component" value="Unassembled WGS sequence"/>
</dbReference>
<comment type="caution">
    <text evidence="10">The sequence shown here is derived from an EMBL/GenBank/DDBJ whole genome shotgun (WGS) entry which is preliminary data.</text>
</comment>
<dbReference type="InterPro" id="IPR051316">
    <property type="entry name" value="Zinc-reg_GTPase_activator"/>
</dbReference>
<evidence type="ECO:0000259" key="8">
    <source>
        <dbReference type="Pfam" id="PF02492"/>
    </source>
</evidence>
<dbReference type="GO" id="GO:0005737">
    <property type="term" value="C:cytoplasm"/>
    <property type="evidence" value="ECO:0007669"/>
    <property type="project" value="TreeGrafter"/>
</dbReference>
<dbReference type="InterPro" id="IPR036627">
    <property type="entry name" value="CobW-likC_sf"/>
</dbReference>
<dbReference type="InterPro" id="IPR027417">
    <property type="entry name" value="P-loop_NTPase"/>
</dbReference>
<dbReference type="PANTHER" id="PTHR13748:SF31">
    <property type="entry name" value="ZINC-REGULATED GTPASE METALLOPROTEIN ACTIVATOR 1A-RELATED"/>
    <property type="match status" value="1"/>
</dbReference>
<keyword evidence="3" id="KW-0862">Zinc</keyword>
<dbReference type="SUPFAM" id="SSF52540">
    <property type="entry name" value="P-loop containing nucleoside triphosphate hydrolases"/>
    <property type="match status" value="1"/>
</dbReference>
<evidence type="ECO:0000256" key="4">
    <source>
        <dbReference type="ARBA" id="ARBA00023134"/>
    </source>
</evidence>
<accession>A0A9P6TH74</accession>
<keyword evidence="11" id="KW-1185">Reference proteome</keyword>
<keyword evidence="4" id="KW-0342">GTP-binding</keyword>
<dbReference type="GO" id="GO:0016787">
    <property type="term" value="F:hydrolase activity"/>
    <property type="evidence" value="ECO:0007669"/>
    <property type="project" value="UniProtKB-KW"/>
</dbReference>
<evidence type="ECO:0000259" key="9">
    <source>
        <dbReference type="Pfam" id="PF07683"/>
    </source>
</evidence>
<comment type="similarity">
    <text evidence="6">Belongs to the SIMIBI class G3E GTPase family. ZNG1 subfamily.</text>
</comment>
<name>A0A9P6TH74_9BASI</name>
<dbReference type="Pfam" id="PF07683">
    <property type="entry name" value="CobW_C"/>
    <property type="match status" value="1"/>
</dbReference>
<feature type="domain" description="CobW C-terminal" evidence="9">
    <location>
        <begin position="290"/>
        <end position="349"/>
    </location>
</feature>
<dbReference type="PANTHER" id="PTHR13748">
    <property type="entry name" value="COBW-RELATED"/>
    <property type="match status" value="1"/>
</dbReference>
<evidence type="ECO:0000313" key="10">
    <source>
        <dbReference type="EMBL" id="KAG0152197.1"/>
    </source>
</evidence>
<evidence type="ECO:0008006" key="12">
    <source>
        <dbReference type="Google" id="ProtNLM"/>
    </source>
</evidence>
<reference evidence="10" key="1">
    <citation type="submission" date="2013-11" db="EMBL/GenBank/DDBJ databases">
        <title>Genome sequence of the fusiform rust pathogen reveals effectors for host alternation and coevolution with pine.</title>
        <authorList>
            <consortium name="DOE Joint Genome Institute"/>
            <person name="Smith K."/>
            <person name="Pendleton A."/>
            <person name="Kubisiak T."/>
            <person name="Anderson C."/>
            <person name="Salamov A."/>
            <person name="Aerts A."/>
            <person name="Riley R."/>
            <person name="Clum A."/>
            <person name="Lindquist E."/>
            <person name="Ence D."/>
            <person name="Campbell M."/>
            <person name="Kronenberg Z."/>
            <person name="Feau N."/>
            <person name="Dhillon B."/>
            <person name="Hamelin R."/>
            <person name="Burleigh J."/>
            <person name="Smith J."/>
            <person name="Yandell M."/>
            <person name="Nelson C."/>
            <person name="Grigoriev I."/>
            <person name="Davis J."/>
        </authorList>
    </citation>
    <scope>NUCLEOTIDE SEQUENCE</scope>
    <source>
        <strain evidence="10">G11</strain>
    </source>
</reference>
<keyword evidence="2" id="KW-0378">Hydrolase</keyword>
<dbReference type="Gene3D" id="3.40.50.300">
    <property type="entry name" value="P-loop containing nucleotide triphosphate hydrolases"/>
    <property type="match status" value="1"/>
</dbReference>
<evidence type="ECO:0000256" key="1">
    <source>
        <dbReference type="ARBA" id="ARBA00022741"/>
    </source>
</evidence>
<evidence type="ECO:0000256" key="5">
    <source>
        <dbReference type="ARBA" id="ARBA00023186"/>
    </source>
</evidence>
<dbReference type="CDD" id="cd03112">
    <property type="entry name" value="CobW-like"/>
    <property type="match status" value="1"/>
</dbReference>
<proteinExistence type="inferred from homology"/>
<sequence>MSPSKVPVTILSGQLGSGKSTLLRRILQNRSQFKFAVIMNEFAQTADIEGKSLQLTVANEGTEFQEWLELDNGCLCCSAQDHGVRAIESLMERRGSFDYIIIETSGVADPSQIATLFWLDSALESVLYLDGIVTAVDSLNFEIQLEEEARDASGTVTKQIAVADSLYLTKLDLVDDAKLARVKQHISAINPGANLNDSSQDLSSTLSKLLNLDAFSTFCDPQASLPPDLSSRLRQETRTEGIVVGHQGIGTLQIDLPILDRVNDSDCAFDRVFRKLLWEGVIGDDEYVGDGLEPRILRAKGLLKDANGKCFILQAVRDTYEIQEIGEEVEAAARLVLIGKDMDPSLKERFLAQIS</sequence>